<feature type="domain" description="UBR-type" evidence="6">
    <location>
        <begin position="46"/>
        <end position="119"/>
    </location>
</feature>
<dbReference type="GO" id="GO:0008270">
    <property type="term" value="F:zinc ion binding"/>
    <property type="evidence" value="ECO:0007669"/>
    <property type="project" value="UniProtKB-KW"/>
</dbReference>
<dbReference type="EC" id="2.3.2.27" evidence="7"/>
<dbReference type="PANTHER" id="PTHR13513">
    <property type="entry name" value="E3 UBIQUITIN-PROTEIN LIGASE UBR7"/>
    <property type="match status" value="1"/>
</dbReference>
<dbReference type="GO" id="GO:0005737">
    <property type="term" value="C:cytoplasm"/>
    <property type="evidence" value="ECO:0007669"/>
    <property type="project" value="TreeGrafter"/>
</dbReference>
<dbReference type="Proteomes" id="UP001381693">
    <property type="component" value="Unassembled WGS sequence"/>
</dbReference>
<feature type="compositionally biased region" description="Acidic residues" evidence="5">
    <location>
        <begin position="1"/>
        <end position="17"/>
    </location>
</feature>
<name>A0AAN8X709_HALRR</name>
<evidence type="ECO:0000256" key="2">
    <source>
        <dbReference type="ARBA" id="ARBA00022771"/>
    </source>
</evidence>
<keyword evidence="3" id="KW-0862">Zinc</keyword>
<evidence type="ECO:0000259" key="6">
    <source>
        <dbReference type="PROSITE" id="PS51157"/>
    </source>
</evidence>
<keyword evidence="7" id="KW-0012">Acyltransferase</keyword>
<evidence type="ECO:0000256" key="3">
    <source>
        <dbReference type="ARBA" id="ARBA00022833"/>
    </source>
</evidence>
<keyword evidence="2" id="KW-0863">Zinc-finger</keyword>
<dbReference type="SUPFAM" id="SSF57903">
    <property type="entry name" value="FYVE/PHD zinc finger"/>
    <property type="match status" value="1"/>
</dbReference>
<proteinExistence type="predicted"/>
<dbReference type="GO" id="GO:0061630">
    <property type="term" value="F:ubiquitin protein ligase activity"/>
    <property type="evidence" value="ECO:0007669"/>
    <property type="project" value="UniProtKB-EC"/>
</dbReference>
<keyword evidence="1" id="KW-0479">Metal-binding</keyword>
<comment type="caution">
    <text evidence="7">The sequence shown here is derived from an EMBL/GenBank/DDBJ whole genome shotgun (WGS) entry which is preliminary data.</text>
</comment>
<dbReference type="CDD" id="cd15542">
    <property type="entry name" value="PHD_UBR7"/>
    <property type="match status" value="1"/>
</dbReference>
<evidence type="ECO:0000313" key="8">
    <source>
        <dbReference type="Proteomes" id="UP001381693"/>
    </source>
</evidence>
<dbReference type="InterPro" id="IPR047506">
    <property type="entry name" value="UBR7-like_UBR-box"/>
</dbReference>
<dbReference type="InterPro" id="IPR013083">
    <property type="entry name" value="Znf_RING/FYVE/PHD"/>
</dbReference>
<sequence>MSEEEENGVDKTDEEEEKGITMVDVLNEEEERELDAAAVLGGTDDSSCTYDMGYVKRQPLYACVTCCPPDSGRLAGICLGCSYHCHEDHELVELYTKRHFRCDCGNSKFPNNSCKLLKEKLPENPENEYNQNFKGAYCTCHRPYPDPEDPLDDEMIQCCICEDWYHGRHQGGQVPSGEDYAEMVCQDCLKKHQILAHYFGLAVTVVKSEETKESLNVSVELENLQKENITNNGQMQPEEKEAKSSNDADVKSECKGNNSSKTGCKLEGLIKQNLPEGAIFFPENWRQQLCTCDNCKNKYKDEGFIFLLDEEDTVSSYEERGKTQDPSRKASTQRELEALSSLDRVTRTEMVHEYNTLSSSLRDYLRKFAENKKVVRDEDIKEFFSQLVANKKQRPSPRVQQFCK</sequence>
<accession>A0AAN8X709</accession>
<feature type="compositionally biased region" description="Basic and acidic residues" evidence="5">
    <location>
        <begin position="237"/>
        <end position="254"/>
    </location>
</feature>
<feature type="compositionally biased region" description="Polar residues" evidence="5">
    <location>
        <begin position="226"/>
        <end position="235"/>
    </location>
</feature>
<keyword evidence="8" id="KW-1185">Reference proteome</keyword>
<protein>
    <submittedName>
        <fullName evidence="7">E3 ubiquitin-protein ligase ubr7</fullName>
        <ecNumber evidence="7">2.3.2.27</ecNumber>
    </submittedName>
</protein>
<dbReference type="Pfam" id="PF02207">
    <property type="entry name" value="zf-UBR"/>
    <property type="match status" value="1"/>
</dbReference>
<evidence type="ECO:0000313" key="7">
    <source>
        <dbReference type="EMBL" id="KAK7077411.1"/>
    </source>
</evidence>
<keyword evidence="7" id="KW-0808">Transferase</keyword>
<dbReference type="PROSITE" id="PS51157">
    <property type="entry name" value="ZF_UBR"/>
    <property type="match status" value="1"/>
</dbReference>
<dbReference type="CDD" id="cd19677">
    <property type="entry name" value="UBR-box_UBR7"/>
    <property type="match status" value="1"/>
</dbReference>
<dbReference type="AlphaFoldDB" id="A0AAN8X709"/>
<feature type="region of interest" description="Disordered" evidence="5">
    <location>
        <begin position="226"/>
        <end position="259"/>
    </location>
</feature>
<evidence type="ECO:0000256" key="4">
    <source>
        <dbReference type="PROSITE-ProRule" id="PRU00508"/>
    </source>
</evidence>
<dbReference type="PANTHER" id="PTHR13513:SF9">
    <property type="entry name" value="E3 UBIQUITIN-PROTEIN LIGASE UBR7-RELATED"/>
    <property type="match status" value="1"/>
</dbReference>
<dbReference type="SMART" id="SM00396">
    <property type="entry name" value="ZnF_UBR1"/>
    <property type="match status" value="1"/>
</dbReference>
<gene>
    <name evidence="7" type="primary">UBR7</name>
    <name evidence="7" type="ORF">SK128_026626</name>
</gene>
<dbReference type="InterPro" id="IPR011011">
    <property type="entry name" value="Znf_FYVE_PHD"/>
</dbReference>
<feature type="region of interest" description="Disordered" evidence="5">
    <location>
        <begin position="1"/>
        <end position="25"/>
    </location>
</feature>
<evidence type="ECO:0000256" key="5">
    <source>
        <dbReference type="SAM" id="MobiDB-lite"/>
    </source>
</evidence>
<dbReference type="EMBL" id="JAXCGZ010008919">
    <property type="protein sequence ID" value="KAK7077411.1"/>
    <property type="molecule type" value="Genomic_DNA"/>
</dbReference>
<dbReference type="Gene3D" id="3.30.40.10">
    <property type="entry name" value="Zinc/RING finger domain, C3HC4 (zinc finger)"/>
    <property type="match status" value="1"/>
</dbReference>
<feature type="zinc finger region" description="UBR-type" evidence="4">
    <location>
        <begin position="46"/>
        <end position="119"/>
    </location>
</feature>
<organism evidence="7 8">
    <name type="scientific">Halocaridina rubra</name>
    <name type="common">Hawaiian red shrimp</name>
    <dbReference type="NCBI Taxonomy" id="373956"/>
    <lineage>
        <taxon>Eukaryota</taxon>
        <taxon>Metazoa</taxon>
        <taxon>Ecdysozoa</taxon>
        <taxon>Arthropoda</taxon>
        <taxon>Crustacea</taxon>
        <taxon>Multicrustacea</taxon>
        <taxon>Malacostraca</taxon>
        <taxon>Eumalacostraca</taxon>
        <taxon>Eucarida</taxon>
        <taxon>Decapoda</taxon>
        <taxon>Pleocyemata</taxon>
        <taxon>Caridea</taxon>
        <taxon>Atyoidea</taxon>
        <taxon>Atyidae</taxon>
        <taxon>Halocaridina</taxon>
    </lineage>
</organism>
<dbReference type="InterPro" id="IPR003126">
    <property type="entry name" value="Znf_UBR"/>
</dbReference>
<evidence type="ECO:0000256" key="1">
    <source>
        <dbReference type="ARBA" id="ARBA00022723"/>
    </source>
</evidence>
<dbReference type="InterPro" id="IPR040204">
    <property type="entry name" value="UBR7"/>
</dbReference>
<reference evidence="7 8" key="1">
    <citation type="submission" date="2023-11" db="EMBL/GenBank/DDBJ databases">
        <title>Halocaridina rubra genome assembly.</title>
        <authorList>
            <person name="Smith C."/>
        </authorList>
    </citation>
    <scope>NUCLEOTIDE SEQUENCE [LARGE SCALE GENOMIC DNA]</scope>
    <source>
        <strain evidence="7">EP-1</strain>
        <tissue evidence="7">Whole</tissue>
    </source>
</reference>